<accession>A0ABR9B6I5</accession>
<dbReference type="EMBL" id="JACYTO010000001">
    <property type="protein sequence ID" value="MBD8501882.1"/>
    <property type="molecule type" value="Genomic_DNA"/>
</dbReference>
<dbReference type="Proteomes" id="UP000603602">
    <property type="component" value="Unassembled WGS sequence"/>
</dbReference>
<dbReference type="RefSeq" id="WP_187716699.1">
    <property type="nucleotide sequence ID" value="NZ_JACTAH010000001.1"/>
</dbReference>
<evidence type="ECO:0000256" key="1">
    <source>
        <dbReference type="ARBA" id="ARBA00022617"/>
    </source>
</evidence>
<sequence length="121" mass="12514">MKPPPIVIHVAVLLGTAFVAAYAAAAADPHPAPKPERQRELVSMVRQDCGSCHGLTLSGGLGPALLPATLADKPLDSMVATVMNGRPGTAMPGWSRFMNEAEAEWIVRALAAGFPTDGAGQ</sequence>
<dbReference type="InterPro" id="IPR036909">
    <property type="entry name" value="Cyt_c-like_dom_sf"/>
</dbReference>
<evidence type="ECO:0000259" key="6">
    <source>
        <dbReference type="PROSITE" id="PS51007"/>
    </source>
</evidence>
<protein>
    <submittedName>
        <fullName evidence="7">Cytochrome c</fullName>
    </submittedName>
</protein>
<evidence type="ECO:0000313" key="8">
    <source>
        <dbReference type="Proteomes" id="UP000603602"/>
    </source>
</evidence>
<proteinExistence type="predicted"/>
<evidence type="ECO:0000256" key="4">
    <source>
        <dbReference type="PROSITE-ProRule" id="PRU00433"/>
    </source>
</evidence>
<name>A0ABR9B6I5_9RHOO</name>
<evidence type="ECO:0000256" key="5">
    <source>
        <dbReference type="SAM" id="SignalP"/>
    </source>
</evidence>
<keyword evidence="8" id="KW-1185">Reference proteome</keyword>
<keyword evidence="5" id="KW-0732">Signal</keyword>
<reference evidence="8" key="1">
    <citation type="submission" date="2023-07" db="EMBL/GenBank/DDBJ databases">
        <title>Thauera sp. CAU 1555 isolated from sand of Yaerae Beach.</title>
        <authorList>
            <person name="Kim W."/>
        </authorList>
    </citation>
    <scope>NUCLEOTIDE SEQUENCE [LARGE SCALE GENOMIC DNA]</scope>
    <source>
        <strain evidence="8">CAU 1555</strain>
    </source>
</reference>
<dbReference type="Gene3D" id="1.10.760.10">
    <property type="entry name" value="Cytochrome c-like domain"/>
    <property type="match status" value="1"/>
</dbReference>
<dbReference type="Pfam" id="PF13442">
    <property type="entry name" value="Cytochrome_CBB3"/>
    <property type="match status" value="1"/>
</dbReference>
<keyword evidence="1 4" id="KW-0349">Heme</keyword>
<dbReference type="SUPFAM" id="SSF46626">
    <property type="entry name" value="Cytochrome c"/>
    <property type="match status" value="1"/>
</dbReference>
<feature type="domain" description="Cytochrome c" evidence="6">
    <location>
        <begin position="33"/>
        <end position="114"/>
    </location>
</feature>
<feature type="signal peptide" evidence="5">
    <location>
        <begin position="1"/>
        <end position="23"/>
    </location>
</feature>
<organism evidence="7 8">
    <name type="scientific">Thauera sedimentorum</name>
    <dbReference type="NCBI Taxonomy" id="2767595"/>
    <lineage>
        <taxon>Bacteria</taxon>
        <taxon>Pseudomonadati</taxon>
        <taxon>Pseudomonadota</taxon>
        <taxon>Betaproteobacteria</taxon>
        <taxon>Rhodocyclales</taxon>
        <taxon>Zoogloeaceae</taxon>
        <taxon>Thauera</taxon>
    </lineage>
</organism>
<gene>
    <name evidence="7" type="ORF">IFO67_03215</name>
</gene>
<evidence type="ECO:0000256" key="3">
    <source>
        <dbReference type="ARBA" id="ARBA00023004"/>
    </source>
</evidence>
<dbReference type="PROSITE" id="PS51007">
    <property type="entry name" value="CYTC"/>
    <property type="match status" value="1"/>
</dbReference>
<evidence type="ECO:0000313" key="7">
    <source>
        <dbReference type="EMBL" id="MBD8501882.1"/>
    </source>
</evidence>
<keyword evidence="3 4" id="KW-0408">Iron</keyword>
<keyword evidence="2 4" id="KW-0479">Metal-binding</keyword>
<dbReference type="InterPro" id="IPR009056">
    <property type="entry name" value="Cyt_c-like_dom"/>
</dbReference>
<feature type="chain" id="PRO_5045911757" evidence="5">
    <location>
        <begin position="24"/>
        <end position="121"/>
    </location>
</feature>
<comment type="caution">
    <text evidence="7">The sequence shown here is derived from an EMBL/GenBank/DDBJ whole genome shotgun (WGS) entry which is preliminary data.</text>
</comment>
<evidence type="ECO:0000256" key="2">
    <source>
        <dbReference type="ARBA" id="ARBA00022723"/>
    </source>
</evidence>